<keyword evidence="1" id="KW-0456">Lyase</keyword>
<reference evidence="1 2" key="1">
    <citation type="submission" date="2021-01" db="EMBL/GenBank/DDBJ databases">
        <title>Genomic Encyclopedia of Type Strains, Phase IV (KMG-IV): sequencing the most valuable type-strain genomes for metagenomic binning, comparative biology and taxonomic classification.</title>
        <authorList>
            <person name="Goeker M."/>
        </authorList>
    </citation>
    <scope>NUCLEOTIDE SEQUENCE [LARGE SCALE GENOMIC DNA]</scope>
    <source>
        <strain evidence="1 2">DSM 23711</strain>
    </source>
</reference>
<dbReference type="SUPFAM" id="SSF51735">
    <property type="entry name" value="NAD(P)-binding Rossmann-fold domains"/>
    <property type="match status" value="1"/>
</dbReference>
<dbReference type="Gene3D" id="3.30.1780.10">
    <property type="entry name" value="ornithine cyclodeaminase, domain 1"/>
    <property type="match status" value="1"/>
</dbReference>
<sequence>MEVVSKKQLEEVVTLNHLLINIIEQAFTDLLVKEVQMPPIMRVDVPDYNGEVDIKSAYVPGYDSFAIKISSGFFNNYKLGLPSANGLMLLISSKTGVPKAVLADNGYLTDIRTAAAGAVAAKYLAKTKSPNVGVIGTGAQARLQVKAVSLVRKIEKLFVYGRTKEKAEKYKQEMEKELQVPVQLMEHPKEVVQSSDTVITTTPATDPVIRAEWLHPGLHITAMGSDAEHKRELDEHVVEAADLVVCDKKEQSTRLGELKGKSEKFVGNNVLELGQITSGAAVGRETPEQITVCDLTGTGIQDTAIARFAYERLINKCKGRNT</sequence>
<comment type="caution">
    <text evidence="1">The sequence shown here is derived from an EMBL/GenBank/DDBJ whole genome shotgun (WGS) entry which is preliminary data.</text>
</comment>
<gene>
    <name evidence="1" type="ORF">JOC48_003125</name>
</gene>
<dbReference type="Gene3D" id="3.40.50.720">
    <property type="entry name" value="NAD(P)-binding Rossmann-like Domain"/>
    <property type="match status" value="1"/>
</dbReference>
<dbReference type="PANTHER" id="PTHR13812:SF19">
    <property type="entry name" value="KETIMINE REDUCTASE MU-CRYSTALLIN"/>
    <property type="match status" value="1"/>
</dbReference>
<protein>
    <submittedName>
        <fullName evidence="1">Ornithine cyclodeaminase</fullName>
        <ecNumber evidence="1">4.3.1.12</ecNumber>
    </submittedName>
</protein>
<organism evidence="1 2">
    <name type="scientific">Aquibacillus albus</name>
    <dbReference type="NCBI Taxonomy" id="1168171"/>
    <lineage>
        <taxon>Bacteria</taxon>
        <taxon>Bacillati</taxon>
        <taxon>Bacillota</taxon>
        <taxon>Bacilli</taxon>
        <taxon>Bacillales</taxon>
        <taxon>Bacillaceae</taxon>
        <taxon>Aquibacillus</taxon>
    </lineage>
</organism>
<dbReference type="InterPro" id="IPR036291">
    <property type="entry name" value="NAD(P)-bd_dom_sf"/>
</dbReference>
<proteinExistence type="predicted"/>
<dbReference type="PIRSF" id="PIRSF001439">
    <property type="entry name" value="CryM"/>
    <property type="match status" value="1"/>
</dbReference>
<dbReference type="EMBL" id="JAFBDR010000019">
    <property type="protein sequence ID" value="MBM7572594.1"/>
    <property type="molecule type" value="Genomic_DNA"/>
</dbReference>
<dbReference type="PANTHER" id="PTHR13812">
    <property type="entry name" value="KETIMINE REDUCTASE MU-CRYSTALLIN"/>
    <property type="match status" value="1"/>
</dbReference>
<dbReference type="EC" id="4.3.1.12" evidence="1"/>
<dbReference type="InterPro" id="IPR023401">
    <property type="entry name" value="ODC_N"/>
</dbReference>
<evidence type="ECO:0000313" key="1">
    <source>
        <dbReference type="EMBL" id="MBM7572594.1"/>
    </source>
</evidence>
<keyword evidence="2" id="KW-1185">Reference proteome</keyword>
<accession>A0ABS2N3C9</accession>
<dbReference type="GO" id="GO:0008473">
    <property type="term" value="F:ornithine cyclodeaminase activity"/>
    <property type="evidence" value="ECO:0007669"/>
    <property type="project" value="UniProtKB-EC"/>
</dbReference>
<dbReference type="Pfam" id="PF02423">
    <property type="entry name" value="OCD_Mu_crystall"/>
    <property type="match status" value="1"/>
</dbReference>
<dbReference type="Proteomes" id="UP001296943">
    <property type="component" value="Unassembled WGS sequence"/>
</dbReference>
<name>A0ABS2N3C9_9BACI</name>
<dbReference type="RefSeq" id="WP_204501111.1">
    <property type="nucleotide sequence ID" value="NZ_JAFBDR010000019.1"/>
</dbReference>
<evidence type="ECO:0000313" key="2">
    <source>
        <dbReference type="Proteomes" id="UP001296943"/>
    </source>
</evidence>
<dbReference type="InterPro" id="IPR003462">
    <property type="entry name" value="ODC_Mu_crystall"/>
</dbReference>
<dbReference type="NCBIfam" id="NF006141">
    <property type="entry name" value="PRK08291.1"/>
    <property type="match status" value="1"/>
</dbReference>